<dbReference type="PANTHER" id="PTHR42911">
    <property type="entry name" value="MODULATOR OF FTSH PROTEASE HFLC"/>
    <property type="match status" value="1"/>
</dbReference>
<evidence type="ECO:0000256" key="1">
    <source>
        <dbReference type="ARBA" id="ARBA00004167"/>
    </source>
</evidence>
<evidence type="ECO:0000313" key="4">
    <source>
        <dbReference type="Proteomes" id="UP000464378"/>
    </source>
</evidence>
<dbReference type="SMART" id="SM00244">
    <property type="entry name" value="PHB"/>
    <property type="match status" value="1"/>
</dbReference>
<dbReference type="InterPro" id="IPR036013">
    <property type="entry name" value="Band_7/SPFH_dom_sf"/>
</dbReference>
<name>A0A6C2YP23_9BACT</name>
<reference evidence="3" key="1">
    <citation type="submission" date="2019-04" db="EMBL/GenBank/DDBJ databases">
        <authorList>
            <consortium name="Science for Life Laboratories"/>
        </authorList>
    </citation>
    <scope>NUCLEOTIDE SEQUENCE</scope>
    <source>
        <strain evidence="3">MBLW1</strain>
    </source>
</reference>
<organism evidence="3">
    <name type="scientific">Tuwongella immobilis</name>
    <dbReference type="NCBI Taxonomy" id="692036"/>
    <lineage>
        <taxon>Bacteria</taxon>
        <taxon>Pseudomonadati</taxon>
        <taxon>Planctomycetota</taxon>
        <taxon>Planctomycetia</taxon>
        <taxon>Gemmatales</taxon>
        <taxon>Gemmataceae</taxon>
        <taxon>Tuwongella</taxon>
    </lineage>
</organism>
<dbReference type="EMBL" id="LR586016">
    <property type="protein sequence ID" value="VIP03144.1"/>
    <property type="molecule type" value="Genomic_DNA"/>
</dbReference>
<dbReference type="EMBL" id="LR593887">
    <property type="protein sequence ID" value="VTS03519.1"/>
    <property type="molecule type" value="Genomic_DNA"/>
</dbReference>
<dbReference type="Pfam" id="PF01145">
    <property type="entry name" value="Band_7"/>
    <property type="match status" value="1"/>
</dbReference>
<evidence type="ECO:0000259" key="2">
    <source>
        <dbReference type="SMART" id="SM00244"/>
    </source>
</evidence>
<dbReference type="AlphaFoldDB" id="A0A6C2YP23"/>
<dbReference type="Gene3D" id="3.30.479.30">
    <property type="entry name" value="Band 7 domain"/>
    <property type="match status" value="1"/>
</dbReference>
<sequence length="310" mass="35351">MRWIRWIVGILISLSVILGLTQVRPEEQAIVRRFGAIVDIWQPGLHWAIPWGVDRVDRIQVATVRNLLVGQRPLPNDPNPAVGPLLTADQNLIQAQLSIEYSIDSTPEGLLDYLRHRDQADLLVARAAESLMAEWVASQDVDSALLTGNVELPRWVMAELPSRIEPFQLGIQVQQASVNYLAPPDEVKAAFDDVNRAQTSIRTQEYRARQEADVRLRFAQSEVFRQKQLADAYQAEQLTLATAEARAFLQRVEQYHRLRAENPRILEAIWWQEMGQFLTRMKSQGRIELLDRALGPNGLDFSQVIQPPKR</sequence>
<dbReference type="GO" id="GO:0016020">
    <property type="term" value="C:membrane"/>
    <property type="evidence" value="ECO:0007669"/>
    <property type="project" value="UniProtKB-SubCell"/>
</dbReference>
<dbReference type="Proteomes" id="UP000464378">
    <property type="component" value="Chromosome"/>
</dbReference>
<protein>
    <recommendedName>
        <fullName evidence="2">Band 7 domain-containing protein</fullName>
    </recommendedName>
</protein>
<accession>A0A6C2YP23</accession>
<dbReference type="InParanoid" id="A0A6C2YP23"/>
<dbReference type="SUPFAM" id="SSF117892">
    <property type="entry name" value="Band 7/SPFH domain"/>
    <property type="match status" value="1"/>
</dbReference>
<dbReference type="RefSeq" id="WP_162658239.1">
    <property type="nucleotide sequence ID" value="NZ_LR593887.1"/>
</dbReference>
<dbReference type="InterPro" id="IPR001107">
    <property type="entry name" value="Band_7"/>
</dbReference>
<feature type="domain" description="Band 7" evidence="2">
    <location>
        <begin position="18"/>
        <end position="195"/>
    </location>
</feature>
<proteinExistence type="predicted"/>
<dbReference type="PANTHER" id="PTHR42911:SF1">
    <property type="entry name" value="MODULATOR OF FTSH PROTEASE HFLC"/>
    <property type="match status" value="1"/>
</dbReference>
<gene>
    <name evidence="3" type="ORF">GMBLW1_08160</name>
</gene>
<keyword evidence="4" id="KW-1185">Reference proteome</keyword>
<comment type="subcellular location">
    <subcellularLocation>
        <location evidence="1">Membrane</location>
        <topology evidence="1">Single-pass membrane protein</topology>
    </subcellularLocation>
</comment>
<evidence type="ECO:0000313" key="3">
    <source>
        <dbReference type="EMBL" id="VIP03144.1"/>
    </source>
</evidence>
<dbReference type="KEGG" id="tim:GMBLW1_08160"/>